<reference evidence="3" key="2">
    <citation type="submission" date="2025-09" db="UniProtKB">
        <authorList>
            <consortium name="Ensembl"/>
        </authorList>
    </citation>
    <scope>IDENTIFICATION</scope>
</reference>
<comment type="function">
    <text evidence="1">Involved in cytoskeletal rearrangements required for phagocytosis of apoptotic cells and cell motility. Acts in association with DOCK1 and CRK. Was initially proposed to be required in complex with DOCK1 to activate Rac Rho small GTPases. May enhance the guanine nucleotide exchange factor (GEF) activity of DOCK1.</text>
</comment>
<dbReference type="Pfam" id="PF04727">
    <property type="entry name" value="ELMO_CED12"/>
    <property type="match status" value="1"/>
</dbReference>
<dbReference type="PANTHER" id="PTHR12771">
    <property type="entry name" value="ENGULFMENT AND CELL MOTILITY"/>
    <property type="match status" value="1"/>
</dbReference>
<dbReference type="InterPro" id="IPR001849">
    <property type="entry name" value="PH_domain"/>
</dbReference>
<dbReference type="InterPro" id="IPR024574">
    <property type="entry name" value="ELMO_ARM"/>
</dbReference>
<dbReference type="GO" id="GO:0007015">
    <property type="term" value="P:actin filament organization"/>
    <property type="evidence" value="ECO:0007669"/>
    <property type="project" value="TreeGrafter"/>
</dbReference>
<dbReference type="Pfam" id="PF11841">
    <property type="entry name" value="ELMO_ARM"/>
    <property type="match status" value="1"/>
</dbReference>
<dbReference type="Gene3D" id="2.30.29.30">
    <property type="entry name" value="Pleckstrin-homology domain (PH domain)/Phosphotyrosine-binding domain (PTB)"/>
    <property type="match status" value="1"/>
</dbReference>
<dbReference type="Gene3D" id="6.10.250.810">
    <property type="match status" value="1"/>
</dbReference>
<organism evidence="3 4">
    <name type="scientific">Sinocyclocheilus rhinocerous</name>
    <dbReference type="NCBI Taxonomy" id="307959"/>
    <lineage>
        <taxon>Eukaryota</taxon>
        <taxon>Metazoa</taxon>
        <taxon>Chordata</taxon>
        <taxon>Craniata</taxon>
        <taxon>Vertebrata</taxon>
        <taxon>Euteleostomi</taxon>
        <taxon>Actinopterygii</taxon>
        <taxon>Neopterygii</taxon>
        <taxon>Teleostei</taxon>
        <taxon>Ostariophysi</taxon>
        <taxon>Cypriniformes</taxon>
        <taxon>Cyprinidae</taxon>
        <taxon>Cyprininae</taxon>
        <taxon>Sinocyclocheilus</taxon>
    </lineage>
</organism>
<evidence type="ECO:0000313" key="4">
    <source>
        <dbReference type="Proteomes" id="UP000472270"/>
    </source>
</evidence>
<sequence>MSQTNCCMIPLIISAIVIPLLLLLSNSLAFSALLKDRSIRWIDSMSSCSSAAPVLDSSRSVKLRLSYSFSAGDFGDLLSFTLTAFVELMDHGIVSWDTFSVAFIKKVYVCKSAMDTAVLQRSLAILESMVLNSQDLYQKVAQEITIGQLIPHLQGKVILYLHSSAMFSVCLKFYFSLVCQNVIRSNKPINDEMAHQLYVLQVLTFNLLEDRMMTKMDPQDQAQRDIIFELRRIAFDVECESNNSGSIEKRKSMYTRDYKKLGFINHVNPAVDFTQIPPGMLALDNMLYFARHHQDAYIRIVLENSSREDKHECPFGRSSIELTKMLCEILKVGELPSENCHDFHPMFFTHDRSFEEFFCICIQLLNKTWKEMRATSEDFNKVMQVVKEQITRALTIKPNSLDQFKSRLQNLSYTEILKLRQSERMNQEDFQSRPILELREKIQPEIMELIKQQRLNRLCEGTCFRKISSRRRQDKFWYCRLSPNHKVLHYGDLEESPQGEVPHDSLQDKLPVADIKAVVTGKDCPHMKEKGALKQNKEVLELAFSVLYESDEYLNFIAPDKHEVSKRHPLATKW</sequence>
<keyword evidence="4" id="KW-1185">Reference proteome</keyword>
<dbReference type="Ensembl" id="ENSSRHT00000074462.1">
    <property type="protein sequence ID" value="ENSSRHP00000072480.1"/>
    <property type="gene ID" value="ENSSRHG00000033261.1"/>
</dbReference>
<dbReference type="InterPro" id="IPR006816">
    <property type="entry name" value="ELMO_dom"/>
</dbReference>
<evidence type="ECO:0000259" key="2">
    <source>
        <dbReference type="PROSITE" id="PS51335"/>
    </source>
</evidence>
<dbReference type="Pfam" id="PF16457">
    <property type="entry name" value="PH_12"/>
    <property type="match status" value="1"/>
</dbReference>
<dbReference type="GO" id="GO:0005886">
    <property type="term" value="C:plasma membrane"/>
    <property type="evidence" value="ECO:0007669"/>
    <property type="project" value="TreeGrafter"/>
</dbReference>
<gene>
    <name evidence="3" type="primary">LOC107710279</name>
</gene>
<dbReference type="GO" id="GO:0032045">
    <property type="term" value="C:guanyl-nucleotide exchange factor complex"/>
    <property type="evidence" value="ECO:0007669"/>
    <property type="project" value="TreeGrafter"/>
</dbReference>
<dbReference type="PROSITE" id="PS51335">
    <property type="entry name" value="ELMO"/>
    <property type="match status" value="1"/>
</dbReference>
<dbReference type="InterPro" id="IPR050868">
    <property type="entry name" value="ELMO_domain-containing"/>
</dbReference>
<feature type="domain" description="ELMO" evidence="2">
    <location>
        <begin position="222"/>
        <end position="394"/>
    </location>
</feature>
<dbReference type="InterPro" id="IPR011993">
    <property type="entry name" value="PH-like_dom_sf"/>
</dbReference>
<dbReference type="CDD" id="cd13359">
    <property type="entry name" value="PH_ELMO1_CED-12"/>
    <property type="match status" value="1"/>
</dbReference>
<name>A0A673L0Q1_9TELE</name>
<dbReference type="AlphaFoldDB" id="A0A673L0Q1"/>
<evidence type="ECO:0000256" key="1">
    <source>
        <dbReference type="ARBA" id="ARBA00024863"/>
    </source>
</evidence>
<proteinExistence type="predicted"/>
<dbReference type="GO" id="GO:0048870">
    <property type="term" value="P:cell motility"/>
    <property type="evidence" value="ECO:0007669"/>
    <property type="project" value="TreeGrafter"/>
</dbReference>
<dbReference type="PANTHER" id="PTHR12771:SF23">
    <property type="entry name" value="ENGULFMENT AND CELL MOTILITY PROTEIN 1"/>
    <property type="match status" value="1"/>
</dbReference>
<evidence type="ECO:0000313" key="3">
    <source>
        <dbReference type="Ensembl" id="ENSSRHP00000072480.1"/>
    </source>
</evidence>
<accession>A0A673L0Q1</accession>
<dbReference type="SUPFAM" id="SSF50729">
    <property type="entry name" value="PH domain-like"/>
    <property type="match status" value="1"/>
</dbReference>
<reference evidence="3" key="1">
    <citation type="submission" date="2025-08" db="UniProtKB">
        <authorList>
            <consortium name="Ensembl"/>
        </authorList>
    </citation>
    <scope>IDENTIFICATION</scope>
</reference>
<protein>
    <submittedName>
        <fullName evidence="3">Engulfment and cell motility protein 1-like</fullName>
    </submittedName>
</protein>
<dbReference type="Proteomes" id="UP000472270">
    <property type="component" value="Unassembled WGS sequence"/>
</dbReference>